<protein>
    <recommendedName>
        <fullName evidence="6">Ribose-5-phosphate isomerase B</fullName>
        <ecNumber evidence="5">5.3.1.6</ecNumber>
    </recommendedName>
    <alternativeName>
        <fullName evidence="8">Phosphoriboisomerase B</fullName>
    </alternativeName>
</protein>
<feature type="binding site" evidence="9">
    <location>
        <begin position="67"/>
        <end position="71"/>
    </location>
    <ligand>
        <name>D-ribulose 5-phosphate</name>
        <dbReference type="ChEBI" id="CHEBI:58121"/>
    </ligand>
</feature>
<comment type="catalytic activity">
    <reaction evidence="1">
        <text>aldehydo-D-ribose 5-phosphate = D-ribulose 5-phosphate</text>
        <dbReference type="Rhea" id="RHEA:14657"/>
        <dbReference type="ChEBI" id="CHEBI:58121"/>
        <dbReference type="ChEBI" id="CHEBI:58273"/>
        <dbReference type="EC" id="5.3.1.6"/>
    </reaction>
</comment>
<dbReference type="PANTHER" id="PTHR30345:SF0">
    <property type="entry name" value="DNA DAMAGE-REPAIR_TOLERATION PROTEIN DRT102"/>
    <property type="match status" value="1"/>
</dbReference>
<accession>A0A1M6YTV2</accession>
<comment type="similarity">
    <text evidence="3">Belongs to the LacAB/RpiB family.</text>
</comment>
<dbReference type="PANTHER" id="PTHR30345">
    <property type="entry name" value="RIBOSE-5-PHOSPHATE ISOMERASE B"/>
    <property type="match status" value="1"/>
</dbReference>
<dbReference type="GO" id="GO:0019316">
    <property type="term" value="P:D-allose catabolic process"/>
    <property type="evidence" value="ECO:0007669"/>
    <property type="project" value="TreeGrafter"/>
</dbReference>
<evidence type="ECO:0000313" key="10">
    <source>
        <dbReference type="EMBL" id="SHL21503.1"/>
    </source>
</evidence>
<organism evidence="10 11">
    <name type="scientific">Pseudonocardia thermophila</name>
    <dbReference type="NCBI Taxonomy" id="1848"/>
    <lineage>
        <taxon>Bacteria</taxon>
        <taxon>Bacillati</taxon>
        <taxon>Actinomycetota</taxon>
        <taxon>Actinomycetes</taxon>
        <taxon>Pseudonocardiales</taxon>
        <taxon>Pseudonocardiaceae</taxon>
        <taxon>Pseudonocardia</taxon>
    </lineage>
</organism>
<proteinExistence type="inferred from homology"/>
<dbReference type="EC" id="5.3.1.6" evidence="5"/>
<feature type="binding site" evidence="9">
    <location>
        <position position="138"/>
    </location>
    <ligand>
        <name>D-ribulose 5-phosphate</name>
        <dbReference type="ChEBI" id="CHEBI:58121"/>
    </ligand>
</feature>
<evidence type="ECO:0000256" key="7">
    <source>
        <dbReference type="ARBA" id="ARBA00023235"/>
    </source>
</evidence>
<comment type="pathway">
    <text evidence="2">Carbohydrate degradation; pentose phosphate pathway; D-ribose 5-phosphate from D-ribulose 5-phosphate (non-oxidative stage): step 1/1.</text>
</comment>
<dbReference type="Proteomes" id="UP000184363">
    <property type="component" value="Unassembled WGS sequence"/>
</dbReference>
<dbReference type="SUPFAM" id="SSF89623">
    <property type="entry name" value="Ribose/Galactose isomerase RpiB/AlsB"/>
    <property type="match status" value="1"/>
</dbReference>
<evidence type="ECO:0000256" key="4">
    <source>
        <dbReference type="ARBA" id="ARBA00011738"/>
    </source>
</evidence>
<gene>
    <name evidence="10" type="ORF">SAMN05443637_12157</name>
</gene>
<dbReference type="NCBIfam" id="TIGR02133">
    <property type="entry name" value="RPI_actino"/>
    <property type="match status" value="1"/>
</dbReference>
<evidence type="ECO:0000256" key="2">
    <source>
        <dbReference type="ARBA" id="ARBA00004988"/>
    </source>
</evidence>
<dbReference type="STRING" id="1848.SAMN05443637_12157"/>
<feature type="binding site" evidence="9">
    <location>
        <begin position="8"/>
        <end position="9"/>
    </location>
    <ligand>
        <name>D-ribulose 5-phosphate</name>
        <dbReference type="ChEBI" id="CHEBI:58121"/>
    </ligand>
</feature>
<evidence type="ECO:0000256" key="3">
    <source>
        <dbReference type="ARBA" id="ARBA00008754"/>
    </source>
</evidence>
<dbReference type="EMBL" id="FRAP01000021">
    <property type="protein sequence ID" value="SHL21503.1"/>
    <property type="molecule type" value="Genomic_DNA"/>
</dbReference>
<dbReference type="InterPro" id="IPR011860">
    <property type="entry name" value="Rib-5-P_Isoase_Actino"/>
</dbReference>
<evidence type="ECO:0000256" key="9">
    <source>
        <dbReference type="PIRSR" id="PIRSR005384-2"/>
    </source>
</evidence>
<feature type="binding site" evidence="9">
    <location>
        <position position="110"/>
    </location>
    <ligand>
        <name>D-ribulose 5-phosphate</name>
        <dbReference type="ChEBI" id="CHEBI:58121"/>
    </ligand>
</feature>
<dbReference type="GO" id="GO:0004751">
    <property type="term" value="F:ribose-5-phosphate isomerase activity"/>
    <property type="evidence" value="ECO:0007669"/>
    <property type="project" value="UniProtKB-EC"/>
</dbReference>
<dbReference type="RefSeq" id="WP_073459569.1">
    <property type="nucleotide sequence ID" value="NZ_CALGVN010000008.1"/>
</dbReference>
<dbReference type="Pfam" id="PF02502">
    <property type="entry name" value="LacAB_rpiB"/>
    <property type="match status" value="1"/>
</dbReference>
<keyword evidence="11" id="KW-1185">Reference proteome</keyword>
<name>A0A1M6YTV2_PSETH</name>
<evidence type="ECO:0000313" key="11">
    <source>
        <dbReference type="Proteomes" id="UP000184363"/>
    </source>
</evidence>
<feature type="binding site" evidence="9">
    <location>
        <position position="100"/>
    </location>
    <ligand>
        <name>D-ribulose 5-phosphate</name>
        <dbReference type="ChEBI" id="CHEBI:58121"/>
    </ligand>
</feature>
<feature type="binding site" evidence="9">
    <location>
        <position position="134"/>
    </location>
    <ligand>
        <name>D-ribulose 5-phosphate</name>
        <dbReference type="ChEBI" id="CHEBI:58121"/>
    </ligand>
</feature>
<evidence type="ECO:0000256" key="8">
    <source>
        <dbReference type="ARBA" id="ARBA00032117"/>
    </source>
</evidence>
<reference evidence="10 11" key="1">
    <citation type="submission" date="2016-11" db="EMBL/GenBank/DDBJ databases">
        <authorList>
            <person name="Jaros S."/>
            <person name="Januszkiewicz K."/>
            <person name="Wedrychowicz H."/>
        </authorList>
    </citation>
    <scope>NUCLEOTIDE SEQUENCE [LARGE SCALE GENOMIC DNA]</scope>
    <source>
        <strain evidence="10 11">DSM 43832</strain>
    </source>
</reference>
<dbReference type="FunFam" id="3.40.1400.10:FF:000002">
    <property type="entry name" value="Ribose-5-phosphate isomerase B"/>
    <property type="match status" value="1"/>
</dbReference>
<evidence type="ECO:0000256" key="1">
    <source>
        <dbReference type="ARBA" id="ARBA00001713"/>
    </source>
</evidence>
<dbReference type="GO" id="GO:0009052">
    <property type="term" value="P:pentose-phosphate shunt, non-oxidative branch"/>
    <property type="evidence" value="ECO:0007669"/>
    <property type="project" value="TreeGrafter"/>
</dbReference>
<dbReference type="InterPro" id="IPR003500">
    <property type="entry name" value="RpiB_LacA_LacB"/>
</dbReference>
<dbReference type="NCBIfam" id="TIGR00689">
    <property type="entry name" value="rpiB_lacA_lacB"/>
    <property type="match status" value="1"/>
</dbReference>
<sequence>MRVYLGSDHAGFELKAHLVAHLTSLGHEAIDVGPATYDAQDDYPPFCIEAARRTLADPGSLGIVIGGSGNGEQIAANKVPGIRCALAWSVETAKLAREHNDAQVVGVGARMHTIEEATEIVEAFISTPFSGEPRHQRRIDLLTEYERTGVPPALPPDQIPR</sequence>
<keyword evidence="7 10" id="KW-0413">Isomerase</keyword>
<dbReference type="AlphaFoldDB" id="A0A1M6YTV2"/>
<dbReference type="OrthoDB" id="1778624at2"/>
<dbReference type="PIRSF" id="PIRSF005384">
    <property type="entry name" value="RpiB_LacA_B"/>
    <property type="match status" value="1"/>
</dbReference>
<dbReference type="Gene3D" id="3.40.1400.10">
    <property type="entry name" value="Sugar-phosphate isomerase, RpiB/LacA/LacB"/>
    <property type="match status" value="1"/>
</dbReference>
<dbReference type="NCBIfam" id="NF004051">
    <property type="entry name" value="PRK05571.1"/>
    <property type="match status" value="1"/>
</dbReference>
<comment type="subunit">
    <text evidence="4">Homodimer.</text>
</comment>
<evidence type="ECO:0000256" key="5">
    <source>
        <dbReference type="ARBA" id="ARBA00011959"/>
    </source>
</evidence>
<evidence type="ECO:0000256" key="6">
    <source>
        <dbReference type="ARBA" id="ARBA00014007"/>
    </source>
</evidence>
<dbReference type="InterPro" id="IPR036569">
    <property type="entry name" value="RpiB_LacA_LacB_sf"/>
</dbReference>